<feature type="transmembrane region" description="Helical" evidence="1">
    <location>
        <begin position="68"/>
        <end position="89"/>
    </location>
</feature>
<keyword evidence="3" id="KW-1185">Reference proteome</keyword>
<dbReference type="AlphaFoldDB" id="A0A7D5R7H1"/>
<name>A0A7D5R7H1_9ARCH</name>
<gene>
    <name evidence="2" type="ORF">C5F50_06585</name>
</gene>
<organism evidence="2 3">
    <name type="scientific">Nitrosopumilus ureiphilus</name>
    <dbReference type="NCBI Taxonomy" id="1470067"/>
    <lineage>
        <taxon>Archaea</taxon>
        <taxon>Nitrososphaerota</taxon>
        <taxon>Nitrososphaeria</taxon>
        <taxon>Nitrosopumilales</taxon>
        <taxon>Nitrosopumilaceae</taxon>
        <taxon>Nitrosopumilus</taxon>
    </lineage>
</organism>
<reference evidence="2 3" key="1">
    <citation type="submission" date="2018-02" db="EMBL/GenBank/DDBJ databases">
        <title>Complete genome of Nitrosopumilus ureaphilus PS0.</title>
        <authorList>
            <person name="Qin W."/>
            <person name="Zheng Y."/>
            <person name="Stahl D.A."/>
        </authorList>
    </citation>
    <scope>NUCLEOTIDE SEQUENCE [LARGE SCALE GENOMIC DNA]</scope>
    <source>
        <strain evidence="2 3">PS0</strain>
    </source>
</reference>
<sequence>MNNKIKKIGCSVGISLHLFLLNTIFMVGEGILFGIRYFDEVIRTFTGIEIIISIASMILIFKDKQIGFILLAISILSTYIIQFGHRMLWWPCEYCRL</sequence>
<keyword evidence="1" id="KW-0472">Membrane</keyword>
<dbReference type="EMBL" id="CP026995">
    <property type="protein sequence ID" value="QLH06779.1"/>
    <property type="molecule type" value="Genomic_DNA"/>
</dbReference>
<accession>A0A7D5R7H1</accession>
<keyword evidence="1" id="KW-0812">Transmembrane</keyword>
<evidence type="ECO:0000313" key="3">
    <source>
        <dbReference type="Proteomes" id="UP000509478"/>
    </source>
</evidence>
<feature type="transmembrane region" description="Helical" evidence="1">
    <location>
        <begin position="41"/>
        <end position="61"/>
    </location>
</feature>
<dbReference type="KEGG" id="nue:C5F50_06585"/>
<dbReference type="Proteomes" id="UP000509478">
    <property type="component" value="Chromosome"/>
</dbReference>
<feature type="transmembrane region" description="Helical" evidence="1">
    <location>
        <begin position="12"/>
        <end position="35"/>
    </location>
</feature>
<evidence type="ECO:0000256" key="1">
    <source>
        <dbReference type="SAM" id="Phobius"/>
    </source>
</evidence>
<evidence type="ECO:0000313" key="2">
    <source>
        <dbReference type="EMBL" id="QLH06779.1"/>
    </source>
</evidence>
<proteinExistence type="predicted"/>
<keyword evidence="1" id="KW-1133">Transmembrane helix</keyword>
<protein>
    <submittedName>
        <fullName evidence="2">Uncharacterized protein</fullName>
    </submittedName>
</protein>